<dbReference type="InterPro" id="IPR046522">
    <property type="entry name" value="DUF6699"/>
</dbReference>
<dbReference type="Pfam" id="PF20415">
    <property type="entry name" value="DUF6699"/>
    <property type="match status" value="1"/>
</dbReference>
<feature type="domain" description="DUF6699" evidence="1">
    <location>
        <begin position="81"/>
        <end position="205"/>
    </location>
</feature>
<protein>
    <recommendedName>
        <fullName evidence="1">DUF6699 domain-containing protein</fullName>
    </recommendedName>
</protein>
<dbReference type="AlphaFoldDB" id="A0A8H8CNW5"/>
<dbReference type="OrthoDB" id="21474at2759"/>
<proteinExistence type="predicted"/>
<organism evidence="2">
    <name type="scientific">Psilocybe cubensis</name>
    <name type="common">Psychedelic mushroom</name>
    <name type="synonym">Stropharia cubensis</name>
    <dbReference type="NCBI Taxonomy" id="181762"/>
    <lineage>
        <taxon>Eukaryota</taxon>
        <taxon>Fungi</taxon>
        <taxon>Dikarya</taxon>
        <taxon>Basidiomycota</taxon>
        <taxon>Agaricomycotina</taxon>
        <taxon>Agaricomycetes</taxon>
        <taxon>Agaricomycetidae</taxon>
        <taxon>Agaricales</taxon>
        <taxon>Agaricineae</taxon>
        <taxon>Strophariaceae</taxon>
        <taxon>Psilocybe</taxon>
    </lineage>
</organism>
<gene>
    <name evidence="2" type="ORF">JR316_001732</name>
</gene>
<reference evidence="2" key="1">
    <citation type="submission" date="2021-02" db="EMBL/GenBank/DDBJ databases">
        <title>Psilocybe cubensis genome.</title>
        <authorList>
            <person name="Mckernan K.J."/>
            <person name="Crawford S."/>
            <person name="Trippe A."/>
            <person name="Kane L.T."/>
            <person name="Mclaughlin S."/>
        </authorList>
    </citation>
    <scope>NUCLEOTIDE SEQUENCE [LARGE SCALE GENOMIC DNA]</scope>
    <source>
        <strain evidence="2">MGC-MH-2018</strain>
    </source>
</reference>
<comment type="caution">
    <text evidence="2">The sequence shown here is derived from an EMBL/GenBank/DDBJ whole genome shotgun (WGS) entry which is preliminary data.</text>
</comment>
<sequence>MSSWPGPGWQAPPRYMQPDPRAYYQPAPPPPPVAHGWYNFTANPAPVNPEAYRLTSPSATQLASLKYPKLNPVLAEDTTLLRYDTRIEPSSAIVPSTFHAHRHELALRNPTTKLRLISRSFPWQIDIPSHKNITCEDIWNALYKSLQEPIRDSEWGFIIRDKDLRATVEGAMKKRCEANKSSEKILKRIDFLGDVTLFRGLEKDDELAKIRCMPGDTLWAETWIVKFIS</sequence>
<accession>A0A8H8CNW5</accession>
<evidence type="ECO:0000259" key="1">
    <source>
        <dbReference type="Pfam" id="PF20415"/>
    </source>
</evidence>
<name>A0A8H8CNW5_PSICU</name>
<evidence type="ECO:0000313" key="2">
    <source>
        <dbReference type="EMBL" id="KAG5172235.1"/>
    </source>
</evidence>
<dbReference type="EMBL" id="JAFIQS010000002">
    <property type="protein sequence ID" value="KAG5172235.1"/>
    <property type="molecule type" value="Genomic_DNA"/>
</dbReference>